<dbReference type="Pfam" id="PF03538">
    <property type="entry name" value="VRP1"/>
    <property type="match status" value="1"/>
</dbReference>
<organism evidence="4 5">
    <name type="scientific">Algoriphagus antarcticus</name>
    <dbReference type="NCBI Taxonomy" id="238540"/>
    <lineage>
        <taxon>Bacteria</taxon>
        <taxon>Pseudomonadati</taxon>
        <taxon>Bacteroidota</taxon>
        <taxon>Cytophagia</taxon>
        <taxon>Cytophagales</taxon>
        <taxon>Cyclobacteriaceae</taxon>
        <taxon>Algoriphagus</taxon>
    </lineage>
</organism>
<dbReference type="InterPro" id="IPR041079">
    <property type="entry name" value="Neuraminidase-like"/>
</dbReference>
<dbReference type="Pfam" id="PF07691">
    <property type="entry name" value="PA14"/>
    <property type="match status" value="1"/>
</dbReference>
<comment type="caution">
    <text evidence="4">The sequence shown here is derived from an EMBL/GenBank/DDBJ whole genome shotgun (WGS) entry which is preliminary data.</text>
</comment>
<dbReference type="RefSeq" id="WP_086541891.1">
    <property type="nucleotide sequence ID" value="NZ_MSSW01000033.1"/>
</dbReference>
<dbReference type="SMART" id="SM00758">
    <property type="entry name" value="PA14"/>
    <property type="match status" value="1"/>
</dbReference>
<evidence type="ECO:0000313" key="4">
    <source>
        <dbReference type="EMBL" id="REG78383.1"/>
    </source>
</evidence>
<dbReference type="OrthoDB" id="9781691at2"/>
<dbReference type="EMBL" id="QUNF01000035">
    <property type="protein sequence ID" value="REG78383.1"/>
    <property type="molecule type" value="Genomic_DNA"/>
</dbReference>
<accession>A0A3E0D7B4</accession>
<keyword evidence="5" id="KW-1185">Reference proteome</keyword>
<dbReference type="PROSITE" id="PS51820">
    <property type="entry name" value="PA14"/>
    <property type="match status" value="1"/>
</dbReference>
<dbReference type="Pfam" id="PF18413">
    <property type="entry name" value="Neuraminidase"/>
    <property type="match status" value="1"/>
</dbReference>
<evidence type="ECO:0000256" key="2">
    <source>
        <dbReference type="SAM" id="MobiDB-lite"/>
    </source>
</evidence>
<feature type="domain" description="PA14" evidence="3">
    <location>
        <begin position="1611"/>
        <end position="1752"/>
    </location>
</feature>
<sequence>MHLLTPPLQKNSQGSEVENLHYTLFFLTQQLNNPEINNFFNDSGFQDAYKADVFKQLYGTATLKLVNFLQEIFQIQTPEMGTVDNLTAQRLNELLGEFNGLEIDRPEGYPFEFSRGAEAKFSIIGFVHNKNKERVKDQTVIAFDVDLRGAAIYRTVNLIQEIEQNAGFEYLNESRSDINGNYYLEFTSLKFQKAERKKADVIVYAVNKEGEITGRSRLVNSREYSDAGQVRNLEILITRDDQRTEYEIVMSRLLPFLEESQVTLIELAKSNDQVKFASDELDESETKIQIAVDAEKLRTGKKENDNPDKKKRQQNKNEEKHNCENLSHELLYGTGRQSIDLNWLVLYRKTDSELKSAIEKAVEGKIIKKYNEKEIAVFLQIIHECAVAYILQFQGEDQAPSLEKMLSTALPEKQQQHAFVNAYRKFKNQSAVNEEIDYKKFWSKYLPGIKEFKEKPELISGLILTQQLFLIGGNHQPLMEELQLNQQISSVTELIELKDSDWKKILKKTGVPDFIEGKNKSEKINVYAEQIQSLLNAAYPTQKIAVMIKNRELPIRDANVSETILAFVNQNPDFDISTSPVHEYAEELKSIAQEHYNEVKIELNRMQRIFQVSPKPEVMGILMRKNLNSAYTISSFPRKSFIKMHSEELGGDMMAEVVYQRAEHLSTLAAERAIKMYDLSHLAAPGFAYSKSDREAAVAILQNQVSKRHNPNYSEIFGSPDICECEHCRSVYSAAAYLVDLLRFLWRGVPNAVGKSPLDMFSARRPDILHLPLTCENTNTIIPYIDLVNEVMEYYTYHGILNKDAAHDTGETSADELRANPQNFEPEAYRILKNSVYPFSLPYHQPLDVIRTYSDHLKTERYEVMRGLQKDFSPEAVKAIESEALRISEEEYRVLTLKDFKGQPDLDELSTTLPKPIRELHHYFGYANPADVEKMAGTGISDGILRKSGMKYVDLLELIKTRFINPHQGVLEFLQELFAASTMSAQTIYTKFQQINAGALDPSTDADIMLVLAGKMQPADFKAWVVEFFDNFDAVITLFQTKSLCDLDSTVLKTVQNVYAGSASSGITDDTWSKIHRFVRLWRKLGWKIHEVDLMLVALGETAITDSTMSKLSETVLLNKKLKLSVNSLATLWGSIDTYGEKSLYKKLFLNKAVQRIDSAFLSDKFGNYLTDTTAVLEDHIPAMLAAFRMSEEDLNAIIKVARIQDNGTERAIDLSMDLLNIYNLSIIYRYTVLSKALKFKVPDFCLLTQIFNATPFSILSIPAPAIPPAEPVFISISPANTDSFYQLAESIKKAGFKAVSLQYIFNGMLPAESTLGLNDEKAKQSIRDIRQVFNTIEQSYPATPSTPLTSDILRSNLSLSFKPDMVTHLIGIIESQQSFRVLTDPGLPIIIPSALASKYTYNSVSGDLASKGIMSEVERVTLKALPGANDSFAMAVVSLYTLSKTLPSVSPSYSLITDANLTVVIPDELSPKFTYTKASGRLSCTGVMFDDERNKLQGLSGTNTNFKNAVALIYKMPEDFIKENFNAIFAAANAGLLNADLITLLNHPKQPSEKTLKEKLQFVYSNYLPLLKQKLYEETVIQYMATLAALSEETTAVLVKNDLPLLIKSIALEGFTAEYFSNALFTPPSVVKRTDKEINFNWAATSPSPTIPVNNFGVRWEGYIAAPSSGEYTLIIAVKGVDEAFDLYLDDALFLKKTTADVRTSWETIALLNSSKMYKVVLEYSELTGNAGISFSWKTATTAVEIVSAVSAFPSEVVTSFLNTAQTFHRAAKFVSGFTLTNKEVDHFARHKINFDNLDFKALTPIHWQRINHYVALRNAIPQSQASLIDLFSRANNTNPVPSIASLTNILWLATGWDFNAIIYLINTHFVLMPADLRNEIELTKIYNAVSFVVKTGLSAQTLAQWATPETDFDQLIATADLVKSTVKAKYEEEDWLKLAGSLSDKIRENQQQALISYLLTKQELIDWGVTDADGLFEYFLIDVQMGTCMDSSRIVQANAAVQMYVNRCLLNLESDTGSGVEIGVSPEAIDKERWGWMEYYRVWEVNRKIFCYPENWLEPEWRDDRSPFFKELESELTQNDITERSVETAFRNYLTKLNAVANPDVCGMYQENYPNGMMRFLHVFGRTHNSPYQFFYRTCNEFYKWSAWEKVQVDIRMTEDGDNSGVHLMPIVWKNRLFVFWAEFIKKEEVITPMAQETLYFFNAPYTNIRKATIEEISNWPPDTVKSYEHYEIRLAWSEYVDGKWSSKQLTKEYINGQSSMYGPIGNISDYKLQFNIQSDNVLVIWVQDKDNIVGNFGIHDIQSKVYGYSWNGSSGFRLKSYSDFFTTHKKNGTLDFKGSTFLQNNIDHKILFSTQVFDFDKTLNYPFFYQAGKHTYFVRPIDVKVWDYLKSPEKGSSYLIENHVAYATSTNLSTILGTDQPGNVHDKIDIVKQIPPKILSIDHEVKNTAGWGQAFSGIIETDKFFQTHIERGLEFHTFYHPFSSEFVKNLNVFGIKGLMGSDTFLNIIQQPFYNDYGTIFTSNYNPNFYQGLVKKAPPLNDYKPGQPYTYYKENICFDLYGANSIYNWELFFHAPLYIATRLSKNGKYEEAMKWFHYIFDPTTDEMPAAGQTENSRYWKVLPFKTTAAENLEDWFQSLGASTAVENPTIKEWRQNQFKPFIIARNRPLAFMKNVVIKYVENFRMWGDTLFRTFTRESVNEALQLYVIANHILGPRPESVPKRGKIKAETYDSQKNKWDDFSNAVIELENIFPNSGSIPASTGSSGPALLGIGHALYFCLPNNEKLMEQWDTIADRLFKIRHCMDIDGSERQLALFSPPIDPAMLINAASQGLSLGSILSDLSSPPPMYRFIHLIQKANEFCVEVKSLGSALLAALEKKDIEELGRVRASQETAMLDLVTAIKERQVLDSRVVKQGLLKSRDTSAYRFNHYKALLSTGQVKIPAPPTITEDVDSLSQLPIDTLINKIDIDVDGSLVDSDESGIKLIKREKEDLDLSEAAKWVTGAAGLAESIAAGLRLIPQASADVKPLGIGAGFGFGGVQLGGIASSVASAAHAVGTFLSMEAAASQKLAGYIRREQEWTLQANLAAKEMIQIDKQITSADIKLQIAQKELSNHKLQIVNTKQIEQYLKDKFTNQELYQWMKEQLFSVYKQSYNLAYDMAKKVEKCYRYELGNEITSFIQYGYWDNAMQGLCAGEKLQLALRQLEKSYLEENKRELELTKSISMAMLNPLALQELKTTGKCFLTIPEELYDLDYPGHYFRRIKSVSLSLPCIAGPHTSVNCSLRLLRNIVRTNTAMNDAGAYEHSHDEGVWIEDDRFKESNVPVKAIATSTGQRDSGMFELNFRDERYLPFEGAGAISEWKIELTKDVDLRQFDYSTISDIILHISYTAREDAGLFKESAVTYLKNFLMNTAELSTQPLMRMFSLKHEFSTEWNKFLYPVIAGSDQSLAVTLKKEHFPFFTKNRSIDVSKIEVLMKSTRTGEYKLILKATDLDDNPMTSLEISMPENATFANMQKATVTGSTDSFNAEEINIMLPLIIKLRHKEDVTNPQKYNQIDTSPEEISDLFVVIHYKLGDIL</sequence>
<evidence type="ECO:0000259" key="3">
    <source>
        <dbReference type="PROSITE" id="PS51820"/>
    </source>
</evidence>
<dbReference type="InterPro" id="IPR018003">
    <property type="entry name" value="Insecticidal_toxin/plasmid_vir"/>
</dbReference>
<dbReference type="Pfam" id="PF18276">
    <property type="entry name" value="TcA_TcB_BD"/>
    <property type="match status" value="1"/>
</dbReference>
<dbReference type="Proteomes" id="UP000256405">
    <property type="component" value="Unassembled WGS sequence"/>
</dbReference>
<dbReference type="InterPro" id="IPR040840">
    <property type="entry name" value="TcA_TcB_BD"/>
</dbReference>
<gene>
    <name evidence="4" type="ORF">C8N25_13525</name>
</gene>
<protein>
    <submittedName>
        <fullName evidence="4">Virulence plasmid A protein</fullName>
    </submittedName>
</protein>
<dbReference type="Gene3D" id="3.90.182.10">
    <property type="entry name" value="Toxin - Anthrax Protective Antigen,domain 1"/>
    <property type="match status" value="1"/>
</dbReference>
<name>A0A3E0D7B4_9BACT</name>
<dbReference type="InterPro" id="IPR011658">
    <property type="entry name" value="PA14_dom"/>
</dbReference>
<keyword evidence="1" id="KW-0843">Virulence</keyword>
<dbReference type="Pfam" id="PF20220">
    <property type="entry name" value="ABC_toxin_N"/>
    <property type="match status" value="1"/>
</dbReference>
<reference evidence="4 5" key="1">
    <citation type="submission" date="2018-08" db="EMBL/GenBank/DDBJ databases">
        <title>Genomic Encyclopedia of Archaeal and Bacterial Type Strains, Phase II (KMG-II): from individual species to whole genera.</title>
        <authorList>
            <person name="Goeker M."/>
        </authorList>
    </citation>
    <scope>NUCLEOTIDE SEQUENCE [LARGE SCALE GENOMIC DNA]</scope>
    <source>
        <strain evidence="4 5">DSM 15986</strain>
    </source>
</reference>
<dbReference type="SUPFAM" id="SSF56988">
    <property type="entry name" value="Anthrax protective antigen"/>
    <property type="match status" value="1"/>
</dbReference>
<dbReference type="InterPro" id="IPR037524">
    <property type="entry name" value="PA14/GLEYA"/>
</dbReference>
<evidence type="ECO:0000313" key="5">
    <source>
        <dbReference type="Proteomes" id="UP000256405"/>
    </source>
</evidence>
<dbReference type="InterPro" id="IPR046839">
    <property type="entry name" value="ABC_toxin_N"/>
</dbReference>
<proteinExistence type="predicted"/>
<evidence type="ECO:0000256" key="1">
    <source>
        <dbReference type="ARBA" id="ARBA00023026"/>
    </source>
</evidence>
<feature type="region of interest" description="Disordered" evidence="2">
    <location>
        <begin position="298"/>
        <end position="322"/>
    </location>
</feature>
<feature type="compositionally biased region" description="Basic and acidic residues" evidence="2">
    <location>
        <begin position="298"/>
        <end position="308"/>
    </location>
</feature>